<feature type="domain" description="Reverse transcriptase zinc-binding" evidence="1">
    <location>
        <begin position="12"/>
        <end position="69"/>
    </location>
</feature>
<name>B9SW39_RICCO</name>
<evidence type="ECO:0000313" key="2">
    <source>
        <dbReference type="EMBL" id="EEF32175.1"/>
    </source>
</evidence>
<gene>
    <name evidence="2" type="ORF">RCOM_0883040</name>
</gene>
<sequence>SSSVDSNLEAIYPPKVHHFLWRACQSCLLVGELFAKRDILVASNCSFCPSLMESTMHCLWSCPSIFQAW</sequence>
<dbReference type="InParanoid" id="B9SW39"/>
<reference evidence="3" key="1">
    <citation type="journal article" date="2010" name="Nat. Biotechnol.">
        <title>Draft genome sequence of the oilseed species Ricinus communis.</title>
        <authorList>
            <person name="Chan A.P."/>
            <person name="Crabtree J."/>
            <person name="Zhao Q."/>
            <person name="Lorenzi H."/>
            <person name="Orvis J."/>
            <person name="Puiu D."/>
            <person name="Melake-Berhan A."/>
            <person name="Jones K.M."/>
            <person name="Redman J."/>
            <person name="Chen G."/>
            <person name="Cahoon E.B."/>
            <person name="Gedil M."/>
            <person name="Stanke M."/>
            <person name="Haas B.J."/>
            <person name="Wortman J.R."/>
            <person name="Fraser-Liggett C.M."/>
            <person name="Ravel J."/>
            <person name="Rabinowicz P.D."/>
        </authorList>
    </citation>
    <scope>NUCLEOTIDE SEQUENCE [LARGE SCALE GENOMIC DNA]</scope>
    <source>
        <strain evidence="3">cv. Hale</strain>
    </source>
</reference>
<feature type="non-terminal residue" evidence="2">
    <location>
        <position position="69"/>
    </location>
</feature>
<dbReference type="Pfam" id="PF13966">
    <property type="entry name" value="zf-RVT"/>
    <property type="match status" value="1"/>
</dbReference>
<dbReference type="AlphaFoldDB" id="B9SW39"/>
<proteinExistence type="predicted"/>
<dbReference type="Proteomes" id="UP000008311">
    <property type="component" value="Unassembled WGS sequence"/>
</dbReference>
<dbReference type="InterPro" id="IPR026960">
    <property type="entry name" value="RVT-Znf"/>
</dbReference>
<accession>B9SW39</accession>
<protein>
    <recommendedName>
        <fullName evidence="1">Reverse transcriptase zinc-binding domain-containing protein</fullName>
    </recommendedName>
</protein>
<evidence type="ECO:0000313" key="3">
    <source>
        <dbReference type="Proteomes" id="UP000008311"/>
    </source>
</evidence>
<keyword evidence="3" id="KW-1185">Reference proteome</keyword>
<organism evidence="2 3">
    <name type="scientific">Ricinus communis</name>
    <name type="common">Castor bean</name>
    <dbReference type="NCBI Taxonomy" id="3988"/>
    <lineage>
        <taxon>Eukaryota</taxon>
        <taxon>Viridiplantae</taxon>
        <taxon>Streptophyta</taxon>
        <taxon>Embryophyta</taxon>
        <taxon>Tracheophyta</taxon>
        <taxon>Spermatophyta</taxon>
        <taxon>Magnoliopsida</taxon>
        <taxon>eudicotyledons</taxon>
        <taxon>Gunneridae</taxon>
        <taxon>Pentapetalae</taxon>
        <taxon>rosids</taxon>
        <taxon>fabids</taxon>
        <taxon>Malpighiales</taxon>
        <taxon>Euphorbiaceae</taxon>
        <taxon>Acalyphoideae</taxon>
        <taxon>Acalypheae</taxon>
        <taxon>Ricinus</taxon>
    </lineage>
</organism>
<dbReference type="EMBL" id="EQ974185">
    <property type="protein sequence ID" value="EEF32175.1"/>
    <property type="molecule type" value="Genomic_DNA"/>
</dbReference>
<feature type="non-terminal residue" evidence="2">
    <location>
        <position position="1"/>
    </location>
</feature>
<evidence type="ECO:0000259" key="1">
    <source>
        <dbReference type="Pfam" id="PF13966"/>
    </source>
</evidence>